<keyword evidence="2" id="KW-0560">Oxidoreductase</keyword>
<dbReference type="EMBL" id="CP032568">
    <property type="protein sequence ID" value="AYF79656.1"/>
    <property type="molecule type" value="Genomic_DNA"/>
</dbReference>
<evidence type="ECO:0000256" key="2">
    <source>
        <dbReference type="ARBA" id="ARBA00023002"/>
    </source>
</evidence>
<proteinExistence type="inferred from homology"/>
<evidence type="ECO:0000256" key="1">
    <source>
        <dbReference type="ARBA" id="ARBA00006484"/>
    </source>
</evidence>
<comment type="similarity">
    <text evidence="1">Belongs to the short-chain dehydrogenases/reductases (SDR) family.</text>
</comment>
<dbReference type="PANTHER" id="PTHR24320">
    <property type="entry name" value="RETINOL DEHYDROGENASE"/>
    <property type="match status" value="1"/>
</dbReference>
<dbReference type="SUPFAM" id="SSF51735">
    <property type="entry name" value="NAD(P)-binding Rossmann-fold domains"/>
    <property type="match status" value="1"/>
</dbReference>
<evidence type="ECO:0000313" key="4">
    <source>
        <dbReference type="Proteomes" id="UP000267164"/>
    </source>
</evidence>
<reference evidence="3 4" key="1">
    <citation type="submission" date="2018-09" db="EMBL/GenBank/DDBJ databases">
        <title>Nocardia yunnanensis sp. nov., an actinomycete isolated from a soil sample.</title>
        <authorList>
            <person name="Zhang J."/>
        </authorList>
    </citation>
    <scope>NUCLEOTIDE SEQUENCE [LARGE SCALE GENOMIC DNA]</scope>
    <source>
        <strain evidence="3 4">CFHS0054</strain>
    </source>
</reference>
<dbReference type="InterPro" id="IPR002347">
    <property type="entry name" value="SDR_fam"/>
</dbReference>
<name>A0A386ZQC9_9NOCA</name>
<evidence type="ECO:0000313" key="3">
    <source>
        <dbReference type="EMBL" id="AYF79656.1"/>
    </source>
</evidence>
<keyword evidence="4" id="KW-1185">Reference proteome</keyword>
<accession>A0A386ZQC9</accession>
<dbReference type="GO" id="GO:0016491">
    <property type="term" value="F:oxidoreductase activity"/>
    <property type="evidence" value="ECO:0007669"/>
    <property type="project" value="UniProtKB-KW"/>
</dbReference>
<organism evidence="3 4">
    <name type="scientific">Nocardia yunnanensis</name>
    <dbReference type="NCBI Taxonomy" id="2382165"/>
    <lineage>
        <taxon>Bacteria</taxon>
        <taxon>Bacillati</taxon>
        <taxon>Actinomycetota</taxon>
        <taxon>Actinomycetes</taxon>
        <taxon>Mycobacteriales</taxon>
        <taxon>Nocardiaceae</taxon>
        <taxon>Nocardia</taxon>
    </lineage>
</organism>
<dbReference type="Gene3D" id="3.40.50.720">
    <property type="entry name" value="NAD(P)-binding Rossmann-like Domain"/>
    <property type="match status" value="1"/>
</dbReference>
<dbReference type="AlphaFoldDB" id="A0A386ZQC9"/>
<dbReference type="Pfam" id="PF00106">
    <property type="entry name" value="adh_short"/>
    <property type="match status" value="1"/>
</dbReference>
<dbReference type="KEGG" id="nyu:D7D52_36610"/>
<dbReference type="OrthoDB" id="3237043at2"/>
<dbReference type="PANTHER" id="PTHR24320:SF148">
    <property type="entry name" value="NAD(P)-BINDING ROSSMANN-FOLD SUPERFAMILY PROTEIN"/>
    <property type="match status" value="1"/>
</dbReference>
<gene>
    <name evidence="3" type="ORF">D7D52_36610</name>
</gene>
<dbReference type="PRINTS" id="PR00081">
    <property type="entry name" value="GDHRDH"/>
</dbReference>
<sequence>MAGERGTKLPVLVTGASSGLGLKTAKTLAVEGIPLILGGHDEQKTAAAVRQIREHAPGAEIELVDLELASLEAVAAAVDALHRRERPGLGAIVCNAGLQIVDGVRASRDGYELTFAVNHLGHFALVTGCGDLLGAGARVVVVSSDVHQGPRKSMGFPAPRWRDPRALATPGENAASDRDGRIAYANSKLANVYFTYELARRWRDRGITVNAFDPGLMPETGLARGYPAPARIGFRLLAPVLIKVMPIARTVTRSAADLARLVTDPELAQTTGEYFTGAAQVPSAPESYDRDRATRLWQVSEELVAAARRTSAE</sequence>
<protein>
    <submittedName>
        <fullName evidence="3">SDR family NAD(P)-dependent oxidoreductase</fullName>
    </submittedName>
</protein>
<dbReference type="Proteomes" id="UP000267164">
    <property type="component" value="Chromosome"/>
</dbReference>
<dbReference type="InterPro" id="IPR036291">
    <property type="entry name" value="NAD(P)-bd_dom_sf"/>
</dbReference>